<protein>
    <submittedName>
        <fullName evidence="2">Uncharacterized protein</fullName>
    </submittedName>
</protein>
<proteinExistence type="predicted"/>
<keyword evidence="3" id="KW-1185">Reference proteome</keyword>
<gene>
    <name evidence="2" type="ORF">QR680_004933</name>
</gene>
<dbReference type="AlphaFoldDB" id="A0AA39HRI7"/>
<feature type="region of interest" description="Disordered" evidence="1">
    <location>
        <begin position="35"/>
        <end position="56"/>
    </location>
</feature>
<evidence type="ECO:0000256" key="1">
    <source>
        <dbReference type="SAM" id="MobiDB-lite"/>
    </source>
</evidence>
<name>A0AA39HRI7_9BILA</name>
<comment type="caution">
    <text evidence="2">The sequence shown here is derived from an EMBL/GenBank/DDBJ whole genome shotgun (WGS) entry which is preliminary data.</text>
</comment>
<dbReference type="Proteomes" id="UP001175271">
    <property type="component" value="Unassembled WGS sequence"/>
</dbReference>
<reference evidence="2" key="1">
    <citation type="submission" date="2023-06" db="EMBL/GenBank/DDBJ databases">
        <title>Genomic analysis of the entomopathogenic nematode Steinernema hermaphroditum.</title>
        <authorList>
            <person name="Schwarz E.M."/>
            <person name="Heppert J.K."/>
            <person name="Baniya A."/>
            <person name="Schwartz H.T."/>
            <person name="Tan C.-H."/>
            <person name="Antoshechkin I."/>
            <person name="Sternberg P.W."/>
            <person name="Goodrich-Blair H."/>
            <person name="Dillman A.R."/>
        </authorList>
    </citation>
    <scope>NUCLEOTIDE SEQUENCE</scope>
    <source>
        <strain evidence="2">PS9179</strain>
        <tissue evidence="2">Whole animal</tissue>
    </source>
</reference>
<organism evidence="2 3">
    <name type="scientific">Steinernema hermaphroditum</name>
    <dbReference type="NCBI Taxonomy" id="289476"/>
    <lineage>
        <taxon>Eukaryota</taxon>
        <taxon>Metazoa</taxon>
        <taxon>Ecdysozoa</taxon>
        <taxon>Nematoda</taxon>
        <taxon>Chromadorea</taxon>
        <taxon>Rhabditida</taxon>
        <taxon>Tylenchina</taxon>
        <taxon>Panagrolaimomorpha</taxon>
        <taxon>Strongyloidoidea</taxon>
        <taxon>Steinernematidae</taxon>
        <taxon>Steinernema</taxon>
    </lineage>
</organism>
<evidence type="ECO:0000313" key="3">
    <source>
        <dbReference type="Proteomes" id="UP001175271"/>
    </source>
</evidence>
<evidence type="ECO:0000313" key="2">
    <source>
        <dbReference type="EMBL" id="KAK0410084.1"/>
    </source>
</evidence>
<feature type="compositionally biased region" description="Basic and acidic residues" evidence="1">
    <location>
        <begin position="47"/>
        <end position="56"/>
    </location>
</feature>
<dbReference type="EMBL" id="JAUCMV010000003">
    <property type="protein sequence ID" value="KAK0410084.1"/>
    <property type="molecule type" value="Genomic_DNA"/>
</dbReference>
<sequence length="76" mass="8779">MKTCFEYQPRGERMNPVVHELLTQIVSDVVLTLESPENIPPQPSDVPSKERQTKRPLEEFRQNDSIAETAKKVKIM</sequence>
<accession>A0AA39HRI7</accession>